<protein>
    <submittedName>
        <fullName evidence="2">Uncharacterized protein</fullName>
    </submittedName>
</protein>
<evidence type="ECO:0000313" key="3">
    <source>
        <dbReference type="Proteomes" id="UP001202244"/>
    </source>
</evidence>
<feature type="region of interest" description="Disordered" evidence="1">
    <location>
        <begin position="158"/>
        <end position="200"/>
    </location>
</feature>
<evidence type="ECO:0000313" key="2">
    <source>
        <dbReference type="EMBL" id="UNS98424.1"/>
    </source>
</evidence>
<feature type="region of interest" description="Disordered" evidence="1">
    <location>
        <begin position="1"/>
        <end position="22"/>
    </location>
</feature>
<sequence length="200" mass="21682">MGQALSLMDMRNDVAPPDRTPRADSIAHIRGVLIEAGLDPDRGNTVGHGVIANIANLHSLFEEKGARTIDEVFKNPELTPHYLKPSSDREAHGAIVDADMSYWDHQNRTNPSAGTRAAVQFDRDTRIALQQGMATINNQGHVFLDDYRAQMNPVAGHARAAMSAAPSAQQRSQQSSSSPAGRTYPGHTPPSNNGARRKGR</sequence>
<dbReference type="Proteomes" id="UP001202244">
    <property type="component" value="Chromosome"/>
</dbReference>
<organism evidence="2 3">
    <name type="scientific">Streptomyces tubbatahanensis</name>
    <dbReference type="NCBI Taxonomy" id="2923272"/>
    <lineage>
        <taxon>Bacteria</taxon>
        <taxon>Bacillati</taxon>
        <taxon>Actinomycetota</taxon>
        <taxon>Actinomycetes</taxon>
        <taxon>Kitasatosporales</taxon>
        <taxon>Streptomycetaceae</taxon>
        <taxon>Streptomyces</taxon>
    </lineage>
</organism>
<evidence type="ECO:0000256" key="1">
    <source>
        <dbReference type="SAM" id="MobiDB-lite"/>
    </source>
</evidence>
<accession>A0ABY3XVN7</accession>
<keyword evidence="3" id="KW-1185">Reference proteome</keyword>
<feature type="compositionally biased region" description="Low complexity" evidence="1">
    <location>
        <begin position="158"/>
        <end position="180"/>
    </location>
</feature>
<dbReference type="RefSeq" id="WP_242753375.1">
    <property type="nucleotide sequence ID" value="NZ_CP093846.1"/>
</dbReference>
<proteinExistence type="predicted"/>
<name>A0ABY3XVN7_9ACTN</name>
<gene>
    <name evidence="2" type="ORF">MMF93_19695</name>
</gene>
<dbReference type="EMBL" id="CP093846">
    <property type="protein sequence ID" value="UNS98424.1"/>
    <property type="molecule type" value="Genomic_DNA"/>
</dbReference>
<reference evidence="2 3" key="1">
    <citation type="journal article" date="2023" name="Microbiol. Spectr.">
        <title>Synergy between Genome Mining, Metabolomics, and Bioinformatics Uncovers Antibacterial Chlorinated Carbazole Alkaloids and Their Biosynthetic Gene Cluster from Streptomyces tubbatahanensis sp. nov., a Novel Actinomycete Isolated from Sulu Sea, Philippines.</title>
        <authorList>
            <person name="Tenebro C.P."/>
            <person name="Trono D.J.V.L."/>
            <person name="Balida L.A.P."/>
            <person name="Bayog L.K.A."/>
            <person name="Bruna J.R."/>
            <person name="Sabido E.M."/>
            <person name="Caspe D.P.C."/>
            <person name="de Los Santos E.L.C."/>
            <person name="Saludes J.P."/>
            <person name="Dalisay D.S."/>
        </authorList>
    </citation>
    <scope>NUCLEOTIDE SEQUENCE [LARGE SCALE GENOMIC DNA]</scope>
    <source>
        <strain evidence="2 3">DSD3025</strain>
    </source>
</reference>